<organism evidence="2 3">
    <name type="scientific">Flavobacterium noncentrifugens</name>
    <dbReference type="NCBI Taxonomy" id="1128970"/>
    <lineage>
        <taxon>Bacteria</taxon>
        <taxon>Pseudomonadati</taxon>
        <taxon>Bacteroidota</taxon>
        <taxon>Flavobacteriia</taxon>
        <taxon>Flavobacteriales</taxon>
        <taxon>Flavobacteriaceae</taxon>
        <taxon>Flavobacterium</taxon>
    </lineage>
</organism>
<sequence>MQLLQVKKIRKNVLLRILFSLLLIISIERFIIIVTSFHRNYLPSSWTMYSSLEIFPSNFILDLIAKIIYFLVFVGIFTLAELNVKKLINIKTTANNG</sequence>
<dbReference type="STRING" id="1128970.SAMN04487935_1018"/>
<keyword evidence="1" id="KW-0472">Membrane</keyword>
<keyword evidence="1" id="KW-1133">Transmembrane helix</keyword>
<gene>
    <name evidence="2" type="ORF">SAMN04487935_1018</name>
</gene>
<keyword evidence="3" id="KW-1185">Reference proteome</keyword>
<accession>A0A1G8UR01</accession>
<dbReference type="AlphaFoldDB" id="A0A1G8UR01"/>
<dbReference type="Proteomes" id="UP000199580">
    <property type="component" value="Unassembled WGS sequence"/>
</dbReference>
<name>A0A1G8UR01_9FLAO</name>
<protein>
    <submittedName>
        <fullName evidence="2">Prokaryotic molybdopterin-containing oxidoreductase family, membrane subunit</fullName>
    </submittedName>
</protein>
<dbReference type="EMBL" id="FNEZ01000002">
    <property type="protein sequence ID" value="SDJ56302.1"/>
    <property type="molecule type" value="Genomic_DNA"/>
</dbReference>
<evidence type="ECO:0000256" key="1">
    <source>
        <dbReference type="SAM" id="Phobius"/>
    </source>
</evidence>
<feature type="transmembrane region" description="Helical" evidence="1">
    <location>
        <begin position="58"/>
        <end position="80"/>
    </location>
</feature>
<proteinExistence type="predicted"/>
<reference evidence="2 3" key="1">
    <citation type="submission" date="2016-10" db="EMBL/GenBank/DDBJ databases">
        <authorList>
            <person name="de Groot N.N."/>
        </authorList>
    </citation>
    <scope>NUCLEOTIDE SEQUENCE [LARGE SCALE GENOMIC DNA]</scope>
    <source>
        <strain evidence="2 3">CGMCC 1.10076</strain>
    </source>
</reference>
<feature type="transmembrane region" description="Helical" evidence="1">
    <location>
        <begin position="12"/>
        <end position="38"/>
    </location>
</feature>
<keyword evidence="1" id="KW-0812">Transmembrane</keyword>
<evidence type="ECO:0000313" key="2">
    <source>
        <dbReference type="EMBL" id="SDJ56302.1"/>
    </source>
</evidence>
<evidence type="ECO:0000313" key="3">
    <source>
        <dbReference type="Proteomes" id="UP000199580"/>
    </source>
</evidence>